<evidence type="ECO:0000313" key="3">
    <source>
        <dbReference type="Proteomes" id="UP000481153"/>
    </source>
</evidence>
<reference evidence="2 3" key="1">
    <citation type="submission" date="2019-07" db="EMBL/GenBank/DDBJ databases">
        <title>Genomics analysis of Aphanomyces spp. identifies a new class of oomycete effector associated with host adaptation.</title>
        <authorList>
            <person name="Gaulin E."/>
        </authorList>
    </citation>
    <scope>NUCLEOTIDE SEQUENCE [LARGE SCALE GENOMIC DNA]</scope>
    <source>
        <strain evidence="2 3">ATCC 201684</strain>
    </source>
</reference>
<evidence type="ECO:0000313" key="2">
    <source>
        <dbReference type="EMBL" id="KAF0733847.1"/>
    </source>
</evidence>
<gene>
    <name evidence="2" type="ORF">Ae201684_009407</name>
</gene>
<comment type="caution">
    <text evidence="2">The sequence shown here is derived from an EMBL/GenBank/DDBJ whole genome shotgun (WGS) entry which is preliminary data.</text>
</comment>
<name>A0A6G0X1S4_9STRA</name>
<dbReference type="InterPro" id="IPR009091">
    <property type="entry name" value="RCC1/BLIP-II"/>
</dbReference>
<dbReference type="AlphaFoldDB" id="A0A6G0X1S4"/>
<dbReference type="Gene3D" id="2.130.10.30">
    <property type="entry name" value="Regulator of chromosome condensation 1/beta-lactamase-inhibitor protein II"/>
    <property type="match status" value="1"/>
</dbReference>
<dbReference type="SUPFAM" id="SSF50985">
    <property type="entry name" value="RCC1/BLIP-II"/>
    <property type="match status" value="1"/>
</dbReference>
<feature type="repeat" description="RCC1" evidence="1">
    <location>
        <begin position="37"/>
        <end position="91"/>
    </location>
</feature>
<dbReference type="VEuPathDB" id="FungiDB:AeMF1_009548"/>
<keyword evidence="3" id="KW-1185">Reference proteome</keyword>
<dbReference type="Pfam" id="PF00415">
    <property type="entry name" value="RCC1"/>
    <property type="match status" value="1"/>
</dbReference>
<proteinExistence type="predicted"/>
<dbReference type="Proteomes" id="UP000481153">
    <property type="component" value="Unassembled WGS sequence"/>
</dbReference>
<dbReference type="InterPro" id="IPR000408">
    <property type="entry name" value="Reg_chr_condens"/>
</dbReference>
<protein>
    <submittedName>
        <fullName evidence="2">Uncharacterized protein</fullName>
    </submittedName>
</protein>
<organism evidence="2 3">
    <name type="scientific">Aphanomyces euteiches</name>
    <dbReference type="NCBI Taxonomy" id="100861"/>
    <lineage>
        <taxon>Eukaryota</taxon>
        <taxon>Sar</taxon>
        <taxon>Stramenopiles</taxon>
        <taxon>Oomycota</taxon>
        <taxon>Saprolegniomycetes</taxon>
        <taxon>Saprolegniales</taxon>
        <taxon>Verrucalvaceae</taxon>
        <taxon>Aphanomyces</taxon>
    </lineage>
</organism>
<dbReference type="EMBL" id="VJMJ01000119">
    <property type="protein sequence ID" value="KAF0733847.1"/>
    <property type="molecule type" value="Genomic_DNA"/>
</dbReference>
<evidence type="ECO:0000256" key="1">
    <source>
        <dbReference type="PROSITE-ProRule" id="PRU00235"/>
    </source>
</evidence>
<dbReference type="PROSITE" id="PS50012">
    <property type="entry name" value="RCC1_3"/>
    <property type="match status" value="1"/>
</dbReference>
<sequence>MSRREECTPRILPRFDQMPLAKVAHGDRHAGLLLQNGQVWTWGNGSCALGLGIDDENHPFLNPVKIVRGLARLFVFDIAFGGWHSAALAIPMEEST</sequence>
<accession>A0A6G0X1S4</accession>